<dbReference type="GO" id="GO:0008764">
    <property type="term" value="F:UDP-N-acetylmuramoylalanine-D-glutamate ligase activity"/>
    <property type="evidence" value="ECO:0007669"/>
    <property type="project" value="UniProtKB-UniRule"/>
</dbReference>
<dbReference type="GO" id="GO:0071555">
    <property type="term" value="P:cell wall organization"/>
    <property type="evidence" value="ECO:0007669"/>
    <property type="project" value="UniProtKB-KW"/>
</dbReference>
<evidence type="ECO:0000313" key="13">
    <source>
        <dbReference type="EMBL" id="TGG90701.1"/>
    </source>
</evidence>
<organism evidence="13 14">
    <name type="scientific">Aphanocapsa feldmannii 277cV</name>
    <dbReference type="NCBI Taxonomy" id="2507553"/>
    <lineage>
        <taxon>Bacteria</taxon>
        <taxon>Bacillati</taxon>
        <taxon>Cyanobacteriota</taxon>
        <taxon>Cyanophyceae</taxon>
        <taxon>Oscillatoriophycideae</taxon>
        <taxon>Chroococcales</taxon>
        <taxon>Microcystaceae</taxon>
        <taxon>Aphanocapsa</taxon>
    </lineage>
</organism>
<evidence type="ECO:0000256" key="5">
    <source>
        <dbReference type="ARBA" id="ARBA00022618"/>
    </source>
</evidence>
<dbReference type="EMBL" id="SRMO01000085">
    <property type="protein sequence ID" value="TGG90701.1"/>
    <property type="molecule type" value="Genomic_DNA"/>
</dbReference>
<gene>
    <name evidence="9" type="primary">murD</name>
    <name evidence="13" type="ORF">ERJ67_10115</name>
</gene>
<evidence type="ECO:0000313" key="14">
    <source>
        <dbReference type="Proteomes" id="UP000317990"/>
    </source>
</evidence>
<keyword evidence="9 10" id="KW-0961">Cell wall biogenesis/degradation</keyword>
<evidence type="ECO:0000256" key="3">
    <source>
        <dbReference type="ARBA" id="ARBA00022490"/>
    </source>
</evidence>
<evidence type="ECO:0000259" key="11">
    <source>
        <dbReference type="Pfam" id="PF02875"/>
    </source>
</evidence>
<dbReference type="PANTHER" id="PTHR43692:SF1">
    <property type="entry name" value="UDP-N-ACETYLMURAMOYLALANINE--D-GLUTAMATE LIGASE"/>
    <property type="match status" value="1"/>
</dbReference>
<keyword evidence="9 10" id="KW-0573">Peptidoglycan synthesis</keyword>
<dbReference type="InterPro" id="IPR018109">
    <property type="entry name" value="Folylpolyglutamate_synth_CS"/>
</dbReference>
<keyword evidence="5 9" id="KW-0132">Cell division</keyword>
<reference evidence="13 14" key="1">
    <citation type="journal article" date="2019" name="mSystems">
        <title>Life at home and on the roam: Genomic adaptions reflect the dual lifestyle of an intracellular, facultative symbiont.</title>
        <authorList>
            <person name="Burgsdorf I."/>
        </authorList>
    </citation>
    <scope>NUCLEOTIDE SEQUENCE [LARGE SCALE GENOMIC DNA]</scope>
    <source>
        <strain evidence="13">277cV</strain>
    </source>
</reference>
<dbReference type="Pfam" id="PF21799">
    <property type="entry name" value="MurD-like_N"/>
    <property type="match status" value="1"/>
</dbReference>
<keyword evidence="4 9" id="KW-0436">Ligase</keyword>
<evidence type="ECO:0000256" key="6">
    <source>
        <dbReference type="ARBA" id="ARBA00022741"/>
    </source>
</evidence>
<keyword evidence="3 9" id="KW-0963">Cytoplasm</keyword>
<evidence type="ECO:0000259" key="12">
    <source>
        <dbReference type="Pfam" id="PF08245"/>
    </source>
</evidence>
<dbReference type="InterPro" id="IPR013221">
    <property type="entry name" value="Mur_ligase_cen"/>
</dbReference>
<dbReference type="Pfam" id="PF08245">
    <property type="entry name" value="Mur_ligase_M"/>
    <property type="match status" value="1"/>
</dbReference>
<evidence type="ECO:0000256" key="4">
    <source>
        <dbReference type="ARBA" id="ARBA00022598"/>
    </source>
</evidence>
<evidence type="ECO:0000256" key="2">
    <source>
        <dbReference type="ARBA" id="ARBA00004752"/>
    </source>
</evidence>
<dbReference type="UniPathway" id="UPA00219"/>
<evidence type="ECO:0000256" key="10">
    <source>
        <dbReference type="RuleBase" id="RU003664"/>
    </source>
</evidence>
<dbReference type="EC" id="6.3.2.9" evidence="9 10"/>
<comment type="function">
    <text evidence="9 10">Cell wall formation. Catalyzes the addition of glutamate to the nucleotide precursor UDP-N-acetylmuramoyl-L-alanine (UMA).</text>
</comment>
<evidence type="ECO:0000256" key="1">
    <source>
        <dbReference type="ARBA" id="ARBA00004496"/>
    </source>
</evidence>
<dbReference type="PROSITE" id="PS01011">
    <property type="entry name" value="FOLYLPOLYGLU_SYNT_1"/>
    <property type="match status" value="1"/>
</dbReference>
<keyword evidence="9 10" id="KW-0133">Cell shape</keyword>
<comment type="catalytic activity">
    <reaction evidence="9 10">
        <text>UDP-N-acetyl-alpha-D-muramoyl-L-alanine + D-glutamate + ATP = UDP-N-acetyl-alpha-D-muramoyl-L-alanyl-D-glutamate + ADP + phosphate + H(+)</text>
        <dbReference type="Rhea" id="RHEA:16429"/>
        <dbReference type="ChEBI" id="CHEBI:15378"/>
        <dbReference type="ChEBI" id="CHEBI:29986"/>
        <dbReference type="ChEBI" id="CHEBI:30616"/>
        <dbReference type="ChEBI" id="CHEBI:43474"/>
        <dbReference type="ChEBI" id="CHEBI:83898"/>
        <dbReference type="ChEBI" id="CHEBI:83900"/>
        <dbReference type="ChEBI" id="CHEBI:456216"/>
        <dbReference type="EC" id="6.3.2.9"/>
    </reaction>
</comment>
<dbReference type="NCBIfam" id="TIGR01087">
    <property type="entry name" value="murD"/>
    <property type="match status" value="1"/>
</dbReference>
<dbReference type="GO" id="GO:0009252">
    <property type="term" value="P:peptidoglycan biosynthetic process"/>
    <property type="evidence" value="ECO:0007669"/>
    <property type="project" value="UniProtKB-UniRule"/>
</dbReference>
<accession>A0A524RM80</accession>
<comment type="pathway">
    <text evidence="2 9 10">Cell wall biogenesis; peptidoglycan biosynthesis.</text>
</comment>
<sequence>MTPTMVVVGMGRSGLAAARLLRAEGRPVHLLESQATPAQHVLAEELCSQGIAVSLGVPLRSESLDAVVPDLAGLVLSPGISWNHPSVLALRRRGLVVFGEMELAWRALAQSPWIGITGTNGKTTITTLVGHLLRQAGLDAPTCGNIGVAASELALQRRCAEPPDWVVAELSSYQIEAAPSLAPRIGVWSNLSPDHLERHGTVEHYTAIKASLLDRSAVRVLNGDDPVLREVARRWDPLGLRWITTGPRGDAWLGIEADQVVSAAGPLLPVAALTLPGVHNRQNLLLATAAALEAGLSPAAIEAGVRSFQGVPHRLEGVASVHGVHFINDSKATNYDAACMALQAMEAPVVLLAGGRAKQGEMTAWIEAMDGKVAAVVLFGEARELFDAAIASGRPEIERLLAVDLAAAVPLSLERARTLGLATVLLSPAAASFDQFESYEQRGDQFRELVLSACRKP</sequence>
<name>A0A524RM80_9CHRO</name>
<dbReference type="Pfam" id="PF02875">
    <property type="entry name" value="Mur_ligase_C"/>
    <property type="match status" value="1"/>
</dbReference>
<dbReference type="Gene3D" id="3.40.50.720">
    <property type="entry name" value="NAD(P)-binding Rossmann-like Domain"/>
    <property type="match status" value="1"/>
</dbReference>
<dbReference type="InterPro" id="IPR036565">
    <property type="entry name" value="Mur-like_cat_sf"/>
</dbReference>
<dbReference type="Gene3D" id="3.40.1190.10">
    <property type="entry name" value="Mur-like, catalytic domain"/>
    <property type="match status" value="1"/>
</dbReference>
<dbReference type="InterPro" id="IPR005762">
    <property type="entry name" value="MurD"/>
</dbReference>
<dbReference type="SUPFAM" id="SSF53244">
    <property type="entry name" value="MurD-like peptide ligases, peptide-binding domain"/>
    <property type="match status" value="1"/>
</dbReference>
<dbReference type="Gene3D" id="3.90.190.20">
    <property type="entry name" value="Mur ligase, C-terminal domain"/>
    <property type="match status" value="1"/>
</dbReference>
<dbReference type="GO" id="GO:0005524">
    <property type="term" value="F:ATP binding"/>
    <property type="evidence" value="ECO:0007669"/>
    <property type="project" value="UniProtKB-UniRule"/>
</dbReference>
<comment type="caution">
    <text evidence="13">The sequence shown here is derived from an EMBL/GenBank/DDBJ whole genome shotgun (WGS) entry which is preliminary data.</text>
</comment>
<dbReference type="SUPFAM" id="SSF53623">
    <property type="entry name" value="MurD-like peptide ligases, catalytic domain"/>
    <property type="match status" value="1"/>
</dbReference>
<dbReference type="SUPFAM" id="SSF51984">
    <property type="entry name" value="MurCD N-terminal domain"/>
    <property type="match status" value="1"/>
</dbReference>
<dbReference type="PANTHER" id="PTHR43692">
    <property type="entry name" value="UDP-N-ACETYLMURAMOYLALANINE--D-GLUTAMATE LIGASE"/>
    <property type="match status" value="1"/>
</dbReference>
<keyword evidence="7 9" id="KW-0067">ATP-binding</keyword>
<keyword evidence="8 9" id="KW-0131">Cell cycle</keyword>
<dbReference type="GO" id="GO:0005737">
    <property type="term" value="C:cytoplasm"/>
    <property type="evidence" value="ECO:0007669"/>
    <property type="project" value="UniProtKB-SubCell"/>
</dbReference>
<comment type="similarity">
    <text evidence="9">Belongs to the MurCDEF family.</text>
</comment>
<evidence type="ECO:0000256" key="8">
    <source>
        <dbReference type="ARBA" id="ARBA00023306"/>
    </source>
</evidence>
<dbReference type="GO" id="GO:0004326">
    <property type="term" value="F:tetrahydrofolylpolyglutamate synthase activity"/>
    <property type="evidence" value="ECO:0007669"/>
    <property type="project" value="InterPro"/>
</dbReference>
<dbReference type="InterPro" id="IPR004101">
    <property type="entry name" value="Mur_ligase_C"/>
</dbReference>
<proteinExistence type="inferred from homology"/>
<dbReference type="GO" id="GO:0051301">
    <property type="term" value="P:cell division"/>
    <property type="evidence" value="ECO:0007669"/>
    <property type="project" value="UniProtKB-KW"/>
</dbReference>
<keyword evidence="6 9" id="KW-0547">Nucleotide-binding</keyword>
<feature type="binding site" evidence="9">
    <location>
        <begin position="118"/>
        <end position="124"/>
    </location>
    <ligand>
        <name>ATP</name>
        <dbReference type="ChEBI" id="CHEBI:30616"/>
    </ligand>
</feature>
<protein>
    <recommendedName>
        <fullName evidence="9 10">UDP-N-acetylmuramoylalanine--D-glutamate ligase</fullName>
        <ecNumber evidence="9 10">6.3.2.9</ecNumber>
    </recommendedName>
    <alternativeName>
        <fullName evidence="9">D-glutamic acid-adding enzyme</fullName>
    </alternativeName>
    <alternativeName>
        <fullName evidence="9">UDP-N-acetylmuramoyl-L-alanyl-D-glutamate synthetase</fullName>
    </alternativeName>
</protein>
<comment type="subcellular location">
    <subcellularLocation>
        <location evidence="1 9 10">Cytoplasm</location>
    </subcellularLocation>
</comment>
<feature type="domain" description="Mur ligase C-terminal" evidence="11">
    <location>
        <begin position="313"/>
        <end position="418"/>
    </location>
</feature>
<evidence type="ECO:0000256" key="7">
    <source>
        <dbReference type="ARBA" id="ARBA00022840"/>
    </source>
</evidence>
<dbReference type="AlphaFoldDB" id="A0A524RM80"/>
<dbReference type="InterPro" id="IPR036615">
    <property type="entry name" value="Mur_ligase_C_dom_sf"/>
</dbReference>
<feature type="domain" description="Mur ligase central" evidence="12">
    <location>
        <begin position="116"/>
        <end position="291"/>
    </location>
</feature>
<evidence type="ECO:0000256" key="9">
    <source>
        <dbReference type="HAMAP-Rule" id="MF_00639"/>
    </source>
</evidence>
<dbReference type="GO" id="GO:0008360">
    <property type="term" value="P:regulation of cell shape"/>
    <property type="evidence" value="ECO:0007669"/>
    <property type="project" value="UniProtKB-KW"/>
</dbReference>
<dbReference type="Proteomes" id="UP000317990">
    <property type="component" value="Unassembled WGS sequence"/>
</dbReference>
<dbReference type="HAMAP" id="MF_00639">
    <property type="entry name" value="MurD"/>
    <property type="match status" value="1"/>
</dbReference>